<name>A0A0A1FFK5_9BURK</name>
<evidence type="ECO:0000313" key="1">
    <source>
        <dbReference type="EMBL" id="AIY42454.1"/>
    </source>
</evidence>
<dbReference type="HOGENOM" id="CLU_2567941_0_0_4"/>
<keyword evidence="2" id="KW-1185">Reference proteome</keyword>
<dbReference type="Proteomes" id="UP000030302">
    <property type="component" value="Chromosome"/>
</dbReference>
<gene>
    <name evidence="1" type="ORF">LT85_3296</name>
</gene>
<reference evidence="2" key="1">
    <citation type="journal article" date="2014" name="Soil Biol. Biochem.">
        <title>Structure and function of bacterial communities in ageing soils: Insights from the Mendocino ecological staircase.</title>
        <authorList>
            <person name="Uroz S."/>
            <person name="Tech J.J."/>
            <person name="Sawaya N.A."/>
            <person name="Frey-Klett P."/>
            <person name="Leveau J.H.J."/>
        </authorList>
    </citation>
    <scope>NUCLEOTIDE SEQUENCE [LARGE SCALE GENOMIC DNA]</scope>
    <source>
        <strain evidence="2">Cal35</strain>
    </source>
</reference>
<dbReference type="SUPFAM" id="SSF53955">
    <property type="entry name" value="Lysozyme-like"/>
    <property type="match status" value="1"/>
</dbReference>
<dbReference type="AlphaFoldDB" id="A0A0A1FFK5"/>
<dbReference type="KEGG" id="care:LT85_3296"/>
<evidence type="ECO:0000313" key="2">
    <source>
        <dbReference type="Proteomes" id="UP000030302"/>
    </source>
</evidence>
<proteinExistence type="predicted"/>
<sequence length="81" mass="9078">MILDIDCVEHPELLEQPVGACRSAGRFWKTNNLNKWADVGDFDGVCDLVNLGRKTAAVDDANGYADRLAIYERARRVLIWG</sequence>
<dbReference type="STRING" id="279058.LT85_3296"/>
<dbReference type="InterPro" id="IPR023346">
    <property type="entry name" value="Lysozyme-like_dom_sf"/>
</dbReference>
<dbReference type="RefSeq" id="WP_052135254.1">
    <property type="nucleotide sequence ID" value="NZ_CP009962.1"/>
</dbReference>
<protein>
    <submittedName>
        <fullName evidence="1">Uncharacterized protein</fullName>
    </submittedName>
</protein>
<dbReference type="Gene3D" id="1.10.530.10">
    <property type="match status" value="1"/>
</dbReference>
<organism evidence="1 2">
    <name type="scientific">Collimonas arenae</name>
    <dbReference type="NCBI Taxonomy" id="279058"/>
    <lineage>
        <taxon>Bacteria</taxon>
        <taxon>Pseudomonadati</taxon>
        <taxon>Pseudomonadota</taxon>
        <taxon>Betaproteobacteria</taxon>
        <taxon>Burkholderiales</taxon>
        <taxon>Oxalobacteraceae</taxon>
        <taxon>Collimonas</taxon>
    </lineage>
</organism>
<dbReference type="EMBL" id="CP009962">
    <property type="protein sequence ID" value="AIY42454.1"/>
    <property type="molecule type" value="Genomic_DNA"/>
</dbReference>
<accession>A0A0A1FFK5</accession>